<dbReference type="GO" id="GO:0005634">
    <property type="term" value="C:nucleus"/>
    <property type="evidence" value="ECO:0007669"/>
    <property type="project" value="TreeGrafter"/>
</dbReference>
<keyword evidence="5" id="KW-0862">Zinc</keyword>
<feature type="coiled-coil region" evidence="7">
    <location>
        <begin position="815"/>
        <end position="869"/>
    </location>
</feature>
<organism evidence="11 12">
    <name type="scientific">Zopfia rhizophila CBS 207.26</name>
    <dbReference type="NCBI Taxonomy" id="1314779"/>
    <lineage>
        <taxon>Eukaryota</taxon>
        <taxon>Fungi</taxon>
        <taxon>Dikarya</taxon>
        <taxon>Ascomycota</taxon>
        <taxon>Pezizomycotina</taxon>
        <taxon>Dothideomycetes</taxon>
        <taxon>Dothideomycetes incertae sedis</taxon>
        <taxon>Zopfiaceae</taxon>
        <taxon>Zopfia</taxon>
    </lineage>
</organism>
<dbReference type="InterPro" id="IPR000330">
    <property type="entry name" value="SNF2_N"/>
</dbReference>
<dbReference type="InterPro" id="IPR001650">
    <property type="entry name" value="Helicase_C-like"/>
</dbReference>
<dbReference type="AlphaFoldDB" id="A0A6A6EWG1"/>
<dbReference type="Gene3D" id="3.40.50.10810">
    <property type="entry name" value="Tandem AAA-ATPase domain"/>
    <property type="match status" value="1"/>
</dbReference>
<dbReference type="GO" id="GO:0016787">
    <property type="term" value="F:hydrolase activity"/>
    <property type="evidence" value="ECO:0007669"/>
    <property type="project" value="UniProtKB-KW"/>
</dbReference>
<evidence type="ECO:0000256" key="2">
    <source>
        <dbReference type="ARBA" id="ARBA00022741"/>
    </source>
</evidence>
<evidence type="ECO:0000259" key="10">
    <source>
        <dbReference type="PROSITE" id="PS51194"/>
    </source>
</evidence>
<protein>
    <recommendedName>
        <fullName evidence="13">SNF2 family helicase/ATPase-like protein</fullName>
    </recommendedName>
</protein>
<keyword evidence="4" id="KW-0378">Hydrolase</keyword>
<evidence type="ECO:0000256" key="3">
    <source>
        <dbReference type="ARBA" id="ARBA00022771"/>
    </source>
</evidence>
<sequence length="1029" mass="116740">MELINPGDEQPQHTDNRIIPHLQQAFDPRALLDPKSVSKRPVSDNGSDRGREEAPGQTSLIERMHNVHERTESPSKRVRLDADEQRNKQRPHANITGRSGDDDDDLIVVKDTSTEIICIGRLKQAYIQSHVVPFPDPSKYQGNYGQQSRIQVRFRRPGSHRTTHVILVVDPTGKEFGRIDLKTSQGLAPLMDGSAASGLRWSAVTEQRRKQPNEGPPGTPLSTLIAVSIQLYCPRKVAMDVGRFLKTRNIHLLDPIFDRGRYEYFNPQNANTYNEIAPVEIEAQRAGSRYAPAGSYVIRSVDEIRNDVQHMFDSITNTEDISERNQSTNVLTELLPHQKKALHFMWDREQVPRDSQMRQDSLLQVKYRGSGQKYYMNVITGEENNDLPEQALGGILADEMGLGKTLSILSLIVDEDSQAAAEKFAQATPDRSRLRNTKATLLVCPVSTLFNWTSQLDEHVKKGLLKVGMYHGMNRAKTVDQLLGFDLVLTTYSTIGYELGDRTRPLGRINWFRIVLDEAHAIRNTKAKQSLAVCELEAERRWAVTGTPVQNRLEDLGALFKFLRIRPFHETQGFNNFILNPFKNADPDVVPKLQLLVSSVTLRRLKDGLVDLPKRHDQIVRLQFSQDEQTLHDWFEQDSARKVNAVTSGEKLGGSAYARILTAILNLRLICAHGRELLSDEAIKTTEGMTFDNPLDVDNDEVPVLTAKQAYEMLELLQETDTANCQRCNRRITSITDTVIDTDSESDYESQDEDFKPKSKARKEAENTMGFMTSCYHIVCPKCVDKYHEEVDPIATPDGFVTCHYCEQYVRAALFELKHSELKDIEEKRAQLKNNPKLAKKMGQYIKPHTKTKALLEELRKNAEESARNPDKPPIKSVIFSTWTTHLDLIQIALDNYPFRYTRLDGRMPRPARAKALSTFAADPSIPIILVSIAAGGLGLNLTTANKVYVMEPQFNPAAEAQAVDRVHRLGQKREVTIMRFIMNGSFEEKMLDLQKKKKMLADLTMERKQVGRQEAAKQRLEDLRGLFR</sequence>
<evidence type="ECO:0000256" key="6">
    <source>
        <dbReference type="ARBA" id="ARBA00022840"/>
    </source>
</evidence>
<feature type="domain" description="Helicase ATP-binding" evidence="9">
    <location>
        <begin position="385"/>
        <end position="566"/>
    </location>
</feature>
<evidence type="ECO:0000256" key="5">
    <source>
        <dbReference type="ARBA" id="ARBA00022833"/>
    </source>
</evidence>
<dbReference type="InterPro" id="IPR017907">
    <property type="entry name" value="Znf_RING_CS"/>
</dbReference>
<keyword evidence="3" id="KW-0863">Zinc-finger</keyword>
<dbReference type="Gene3D" id="3.40.50.300">
    <property type="entry name" value="P-loop containing nucleotide triphosphate hydrolases"/>
    <property type="match status" value="1"/>
</dbReference>
<dbReference type="Proteomes" id="UP000800200">
    <property type="component" value="Unassembled WGS sequence"/>
</dbReference>
<gene>
    <name evidence="11" type="ORF">K469DRAFT_549083</name>
</gene>
<feature type="region of interest" description="Disordered" evidence="8">
    <location>
        <begin position="29"/>
        <end position="104"/>
    </location>
</feature>
<dbReference type="CDD" id="cd18008">
    <property type="entry name" value="DEXDc_SHPRH-like"/>
    <property type="match status" value="1"/>
</dbReference>
<evidence type="ECO:0000313" key="11">
    <source>
        <dbReference type="EMBL" id="KAF2194246.1"/>
    </source>
</evidence>
<keyword evidence="12" id="KW-1185">Reference proteome</keyword>
<dbReference type="GO" id="GO:0005524">
    <property type="term" value="F:ATP binding"/>
    <property type="evidence" value="ECO:0007669"/>
    <property type="project" value="UniProtKB-KW"/>
</dbReference>
<dbReference type="SMART" id="SM00487">
    <property type="entry name" value="DEXDc"/>
    <property type="match status" value="1"/>
</dbReference>
<keyword evidence="1" id="KW-0479">Metal-binding</keyword>
<reference evidence="11" key="1">
    <citation type="journal article" date="2020" name="Stud. Mycol.">
        <title>101 Dothideomycetes genomes: a test case for predicting lifestyles and emergence of pathogens.</title>
        <authorList>
            <person name="Haridas S."/>
            <person name="Albert R."/>
            <person name="Binder M."/>
            <person name="Bloem J."/>
            <person name="Labutti K."/>
            <person name="Salamov A."/>
            <person name="Andreopoulos B."/>
            <person name="Baker S."/>
            <person name="Barry K."/>
            <person name="Bills G."/>
            <person name="Bluhm B."/>
            <person name="Cannon C."/>
            <person name="Castanera R."/>
            <person name="Culley D."/>
            <person name="Daum C."/>
            <person name="Ezra D."/>
            <person name="Gonzalez J."/>
            <person name="Henrissat B."/>
            <person name="Kuo A."/>
            <person name="Liang C."/>
            <person name="Lipzen A."/>
            <person name="Lutzoni F."/>
            <person name="Magnuson J."/>
            <person name="Mondo S."/>
            <person name="Nolan M."/>
            <person name="Ohm R."/>
            <person name="Pangilinan J."/>
            <person name="Park H.-J."/>
            <person name="Ramirez L."/>
            <person name="Alfaro M."/>
            <person name="Sun H."/>
            <person name="Tritt A."/>
            <person name="Yoshinaga Y."/>
            <person name="Zwiers L.-H."/>
            <person name="Turgeon B."/>
            <person name="Goodwin S."/>
            <person name="Spatafora J."/>
            <person name="Crous P."/>
            <person name="Grigoriev I."/>
        </authorList>
    </citation>
    <scope>NUCLEOTIDE SEQUENCE</scope>
    <source>
        <strain evidence="11">CBS 207.26</strain>
    </source>
</reference>
<evidence type="ECO:0000259" key="9">
    <source>
        <dbReference type="PROSITE" id="PS51192"/>
    </source>
</evidence>
<dbReference type="PROSITE" id="PS00518">
    <property type="entry name" value="ZF_RING_1"/>
    <property type="match status" value="1"/>
</dbReference>
<keyword evidence="6" id="KW-0067">ATP-binding</keyword>
<evidence type="ECO:0008006" key="13">
    <source>
        <dbReference type="Google" id="ProtNLM"/>
    </source>
</evidence>
<proteinExistence type="predicted"/>
<dbReference type="CDD" id="cd18793">
    <property type="entry name" value="SF2_C_SNF"/>
    <property type="match status" value="1"/>
</dbReference>
<evidence type="ECO:0000256" key="4">
    <source>
        <dbReference type="ARBA" id="ARBA00022801"/>
    </source>
</evidence>
<dbReference type="InterPro" id="IPR050628">
    <property type="entry name" value="SNF2_RAD54_helicase_TF"/>
</dbReference>
<evidence type="ECO:0000256" key="1">
    <source>
        <dbReference type="ARBA" id="ARBA00022723"/>
    </source>
</evidence>
<dbReference type="OrthoDB" id="448448at2759"/>
<dbReference type="InterPro" id="IPR014001">
    <property type="entry name" value="Helicase_ATP-bd"/>
</dbReference>
<dbReference type="SUPFAM" id="SSF52540">
    <property type="entry name" value="P-loop containing nucleoside triphosphate hydrolases"/>
    <property type="match status" value="2"/>
</dbReference>
<evidence type="ECO:0000256" key="7">
    <source>
        <dbReference type="SAM" id="Coils"/>
    </source>
</evidence>
<dbReference type="SMART" id="SM00490">
    <property type="entry name" value="HELICc"/>
    <property type="match status" value="1"/>
</dbReference>
<dbReference type="GO" id="GO:0008094">
    <property type="term" value="F:ATP-dependent activity, acting on DNA"/>
    <property type="evidence" value="ECO:0007669"/>
    <property type="project" value="TreeGrafter"/>
</dbReference>
<dbReference type="InterPro" id="IPR038718">
    <property type="entry name" value="SNF2-like_sf"/>
</dbReference>
<dbReference type="Pfam" id="PF00271">
    <property type="entry name" value="Helicase_C"/>
    <property type="match status" value="1"/>
</dbReference>
<evidence type="ECO:0000256" key="8">
    <source>
        <dbReference type="SAM" id="MobiDB-lite"/>
    </source>
</evidence>
<name>A0A6A6EWG1_9PEZI</name>
<feature type="compositionally biased region" description="Basic and acidic residues" evidence="8">
    <location>
        <begin position="62"/>
        <end position="87"/>
    </location>
</feature>
<feature type="domain" description="Helicase C-terminal" evidence="10">
    <location>
        <begin position="855"/>
        <end position="1025"/>
    </location>
</feature>
<dbReference type="InterPro" id="IPR049730">
    <property type="entry name" value="SNF2/RAD54-like_C"/>
</dbReference>
<dbReference type="InterPro" id="IPR027417">
    <property type="entry name" value="P-loop_NTPase"/>
</dbReference>
<dbReference type="GO" id="GO:0006281">
    <property type="term" value="P:DNA repair"/>
    <property type="evidence" value="ECO:0007669"/>
    <property type="project" value="TreeGrafter"/>
</dbReference>
<evidence type="ECO:0000313" key="12">
    <source>
        <dbReference type="Proteomes" id="UP000800200"/>
    </source>
</evidence>
<dbReference type="PANTHER" id="PTHR45626">
    <property type="entry name" value="TRANSCRIPTION TERMINATION FACTOR 2-RELATED"/>
    <property type="match status" value="1"/>
</dbReference>
<dbReference type="PROSITE" id="PS51194">
    <property type="entry name" value="HELICASE_CTER"/>
    <property type="match status" value="1"/>
</dbReference>
<dbReference type="Pfam" id="PF00176">
    <property type="entry name" value="SNF2-rel_dom"/>
    <property type="match status" value="1"/>
</dbReference>
<accession>A0A6A6EWG1</accession>
<keyword evidence="7" id="KW-0175">Coiled coil</keyword>
<dbReference type="EMBL" id="ML994612">
    <property type="protein sequence ID" value="KAF2194246.1"/>
    <property type="molecule type" value="Genomic_DNA"/>
</dbReference>
<keyword evidence="2" id="KW-0547">Nucleotide-binding</keyword>
<dbReference type="GO" id="GO:0008270">
    <property type="term" value="F:zinc ion binding"/>
    <property type="evidence" value="ECO:0007669"/>
    <property type="project" value="UniProtKB-KW"/>
</dbReference>
<dbReference type="PROSITE" id="PS51192">
    <property type="entry name" value="HELICASE_ATP_BIND_1"/>
    <property type="match status" value="1"/>
</dbReference>